<dbReference type="AlphaFoldDB" id="A0A9D7K0V9"/>
<feature type="binding site" evidence="3">
    <location>
        <position position="8"/>
    </location>
    <ligand>
        <name>phosphate</name>
        <dbReference type="ChEBI" id="CHEBI:43474"/>
    </ligand>
</feature>
<dbReference type="GO" id="GO:0006166">
    <property type="term" value="P:purine ribonucleoside salvage"/>
    <property type="evidence" value="ECO:0007669"/>
    <property type="project" value="UniProtKB-UniRule"/>
</dbReference>
<feature type="binding site" evidence="3">
    <location>
        <position position="183"/>
    </location>
    <ligand>
        <name>substrate</name>
    </ligand>
</feature>
<evidence type="ECO:0000256" key="3">
    <source>
        <dbReference type="HAMAP-Rule" id="MF_01963"/>
    </source>
</evidence>
<keyword evidence="3" id="KW-0660">Purine salvage</keyword>
<sequence length="254" mass="26983">MLGIIGGSGLTQLSNLDVSHREVVRTPYGEPSGAITFGQICGKPAMFLARHGYGHTIPPHEVNYRANIWAMWNKGATGIVSVASVGGIRADLAPGDIVVPSQIIDYTWGRKSTFHEGDGCTVTHIDFTEPYDRALCQMVLLAASDVGVPAHAGGIYAATQGPRLETAAEINRLERDGADLVGMTGMPEAVLARELGVPYAAINVIANYAAGRADSRDGISFEAIEGVLRESMQRVRLVIDRLAACHGEVDSLAD</sequence>
<dbReference type="EMBL" id="JADJUC010000001">
    <property type="protein sequence ID" value="MBK8522697.1"/>
    <property type="molecule type" value="Genomic_DNA"/>
</dbReference>
<feature type="binding site" evidence="3">
    <location>
        <begin position="207"/>
        <end position="209"/>
    </location>
    <ligand>
        <name>substrate</name>
    </ligand>
</feature>
<protein>
    <recommendedName>
        <fullName evidence="3">Probable 6-oxopurine nucleoside phosphorylase</fullName>
        <ecNumber evidence="3">2.4.2.1</ecNumber>
    </recommendedName>
    <alternativeName>
        <fullName evidence="3">Purine nucleoside phosphorylase</fullName>
        <shortName evidence="3">PNP</shortName>
    </alternativeName>
</protein>
<comment type="miscellaneous">
    <text evidence="3">Although this enzyme belongs to the family of MTA phosphorylases based on sequence homology, it has been shown that conserved amino acid substitutions in the substrate binding pocket convert the substrate specificity of this enzyme from 6-aminopurines to 6-oxopurines.</text>
</comment>
<feature type="binding site" evidence="3">
    <location>
        <begin position="50"/>
        <end position="51"/>
    </location>
    <ligand>
        <name>phosphate</name>
        <dbReference type="ChEBI" id="CHEBI:43474"/>
    </ligand>
</feature>
<comment type="caution">
    <text evidence="3">Lacks conserved residue(s) required for the propagation of feature annotation.</text>
</comment>
<feature type="binding site" evidence="3">
    <location>
        <position position="184"/>
    </location>
    <ligand>
        <name>phosphate</name>
        <dbReference type="ChEBI" id="CHEBI:43474"/>
    </ligand>
</feature>
<comment type="similarity">
    <text evidence="3">Belongs to the PNP/MTAP phosphorylase family. MTAP subfamily.</text>
</comment>
<feature type="domain" description="Nucleoside phosphorylase" evidence="4">
    <location>
        <begin position="2"/>
        <end position="242"/>
    </location>
</feature>
<keyword evidence="1 3" id="KW-0328">Glycosyltransferase</keyword>
<dbReference type="SUPFAM" id="SSF53167">
    <property type="entry name" value="Purine and uridine phosphorylases"/>
    <property type="match status" value="1"/>
</dbReference>
<comment type="caution">
    <text evidence="5">The sequence shown here is derived from an EMBL/GenBank/DDBJ whole genome shotgun (WGS) entry which is preliminary data.</text>
</comment>
<dbReference type="InterPro" id="IPR035994">
    <property type="entry name" value="Nucleoside_phosphorylase_sf"/>
</dbReference>
<reference evidence="5" key="1">
    <citation type="submission" date="2020-10" db="EMBL/GenBank/DDBJ databases">
        <title>Connecting structure to function with the recovery of over 1000 high-quality activated sludge metagenome-assembled genomes encoding full-length rRNA genes using long-read sequencing.</title>
        <authorList>
            <person name="Singleton C.M."/>
            <person name="Petriglieri F."/>
            <person name="Kristensen J.M."/>
            <person name="Kirkegaard R.H."/>
            <person name="Michaelsen T.Y."/>
            <person name="Andersen M.H."/>
            <person name="Karst S.M."/>
            <person name="Dueholm M.S."/>
            <person name="Nielsen P.H."/>
            <person name="Albertsen M."/>
        </authorList>
    </citation>
    <scope>NUCLEOTIDE SEQUENCE</scope>
    <source>
        <strain evidence="5">Hirt_18-Q3-R61-65_BATAC.395</strain>
    </source>
</reference>
<dbReference type="PANTHER" id="PTHR42679">
    <property type="entry name" value="S-METHYL-5'-THIOADENOSINE PHOSPHORYLASE"/>
    <property type="match status" value="1"/>
</dbReference>
<accession>A0A9D7K0V9</accession>
<feature type="site" description="Important for substrate specificity" evidence="3">
    <location>
        <position position="221"/>
    </location>
</feature>
<dbReference type="CDD" id="cd09010">
    <property type="entry name" value="MTAP_SsMTAPII_like_MTIP"/>
    <property type="match status" value="1"/>
</dbReference>
<dbReference type="PANTHER" id="PTHR42679:SF2">
    <property type="entry name" value="S-METHYL-5'-THIOADENOSINE PHOSPHORYLASE"/>
    <property type="match status" value="1"/>
</dbReference>
<evidence type="ECO:0000256" key="1">
    <source>
        <dbReference type="ARBA" id="ARBA00022676"/>
    </source>
</evidence>
<dbReference type="NCBIfam" id="NF006599">
    <property type="entry name" value="PRK09136.1"/>
    <property type="match status" value="1"/>
</dbReference>
<dbReference type="InterPro" id="IPR010044">
    <property type="entry name" value="MTAP"/>
</dbReference>
<dbReference type="GO" id="GO:0005829">
    <property type="term" value="C:cytosol"/>
    <property type="evidence" value="ECO:0007669"/>
    <property type="project" value="TreeGrafter"/>
</dbReference>
<name>A0A9D7K0V9_9PROT</name>
<feature type="site" description="Important for substrate specificity" evidence="3">
    <location>
        <position position="165"/>
    </location>
</feature>
<evidence type="ECO:0000313" key="6">
    <source>
        <dbReference type="Proteomes" id="UP000886689"/>
    </source>
</evidence>
<keyword evidence="2 3" id="KW-0808">Transferase</keyword>
<dbReference type="Pfam" id="PF01048">
    <property type="entry name" value="PNP_UDP_1"/>
    <property type="match status" value="1"/>
</dbReference>
<evidence type="ECO:0000256" key="2">
    <source>
        <dbReference type="ARBA" id="ARBA00022679"/>
    </source>
</evidence>
<comment type="subunit">
    <text evidence="3">Homohexamer. Dimer of a homotrimer.</text>
</comment>
<proteinExistence type="inferred from homology"/>
<evidence type="ECO:0000259" key="4">
    <source>
        <dbReference type="Pfam" id="PF01048"/>
    </source>
</evidence>
<comment type="catalytic activity">
    <reaction evidence="3">
        <text>a purine D-ribonucleoside + phosphate = a purine nucleobase + alpha-D-ribose 1-phosphate</text>
        <dbReference type="Rhea" id="RHEA:19805"/>
        <dbReference type="ChEBI" id="CHEBI:26386"/>
        <dbReference type="ChEBI" id="CHEBI:43474"/>
        <dbReference type="ChEBI" id="CHEBI:57720"/>
        <dbReference type="ChEBI" id="CHEBI:142355"/>
        <dbReference type="EC" id="2.4.2.1"/>
    </reaction>
</comment>
<comment type="function">
    <text evidence="3">Purine nucleoside phosphorylase which is highly specific for 6-oxopurine nucleosides. Cleaves guanosine or inosine to respective bases and sugar-1-phosphate molecules. Involved in purine salvage.</text>
</comment>
<dbReference type="GO" id="GO:0019509">
    <property type="term" value="P:L-methionine salvage from methylthioadenosine"/>
    <property type="evidence" value="ECO:0007669"/>
    <property type="project" value="TreeGrafter"/>
</dbReference>
<gene>
    <name evidence="5" type="ORF">IPL58_00305</name>
</gene>
<dbReference type="HAMAP" id="MF_01963">
    <property type="entry name" value="MTAP"/>
    <property type="match status" value="1"/>
</dbReference>
<dbReference type="Proteomes" id="UP000886689">
    <property type="component" value="Unassembled WGS sequence"/>
</dbReference>
<evidence type="ECO:0000313" key="5">
    <source>
        <dbReference type="EMBL" id="MBK8522697.1"/>
    </source>
</evidence>
<dbReference type="Gene3D" id="3.40.50.1580">
    <property type="entry name" value="Nucleoside phosphorylase domain"/>
    <property type="match status" value="1"/>
</dbReference>
<organism evidence="5 6">
    <name type="scientific">Candidatus Proximibacter danicus</name>
    <dbReference type="NCBI Taxonomy" id="2954365"/>
    <lineage>
        <taxon>Bacteria</taxon>
        <taxon>Pseudomonadati</taxon>
        <taxon>Pseudomonadota</taxon>
        <taxon>Betaproteobacteria</taxon>
        <taxon>Candidatus Proximibacter</taxon>
    </lineage>
</organism>
<dbReference type="InterPro" id="IPR000845">
    <property type="entry name" value="Nucleoside_phosphorylase_d"/>
</dbReference>
<comment type="pathway">
    <text evidence="3">Purine metabolism; purine nucleoside salvage.</text>
</comment>
<dbReference type="EC" id="2.4.2.1" evidence="3"/>
<dbReference type="GO" id="GO:0017061">
    <property type="term" value="F:S-methyl-5-thioadenosine phosphorylase activity"/>
    <property type="evidence" value="ECO:0007669"/>
    <property type="project" value="InterPro"/>
</dbReference>